<name>A0A7Y9PFW6_9BACT</name>
<gene>
    <name evidence="1" type="ORF">HDF17_001479</name>
</gene>
<evidence type="ECO:0008006" key="3">
    <source>
        <dbReference type="Google" id="ProtNLM"/>
    </source>
</evidence>
<dbReference type="Gene3D" id="3.10.450.530">
    <property type="entry name" value="Ribonuclease toxin, BrnT, of type II toxin-antitoxin system"/>
    <property type="match status" value="1"/>
</dbReference>
<evidence type="ECO:0000313" key="1">
    <source>
        <dbReference type="EMBL" id="NYF79192.1"/>
    </source>
</evidence>
<protein>
    <recommendedName>
        <fullName evidence="3">BrnT family toxin</fullName>
    </recommendedName>
</protein>
<accession>A0A7Y9PFW6</accession>
<reference evidence="1 2" key="1">
    <citation type="submission" date="2020-07" db="EMBL/GenBank/DDBJ databases">
        <title>Genomic Encyclopedia of Type Strains, Phase IV (KMG-V): Genome sequencing to study the core and pangenomes of soil and plant-associated prokaryotes.</title>
        <authorList>
            <person name="Whitman W."/>
        </authorList>
    </citation>
    <scope>NUCLEOTIDE SEQUENCE [LARGE SCALE GENOMIC DNA]</scope>
    <source>
        <strain evidence="1 2">X4EP2</strain>
    </source>
</reference>
<dbReference type="InterPro" id="IPR007460">
    <property type="entry name" value="BrnT_toxin"/>
</dbReference>
<sequence>MTFDKVTGFDWDDANRRKNEKHSVTQSEAEQVFMNVPLVVVEDDQHSMSEARFHALGLSDARRRLHVTFTLRHRGEKIRPISIRPMSRKERSIYEEFCKKTHAANS</sequence>
<keyword evidence="2" id="KW-1185">Reference proteome</keyword>
<dbReference type="Proteomes" id="UP000589520">
    <property type="component" value="Unassembled WGS sequence"/>
</dbReference>
<dbReference type="InterPro" id="IPR038573">
    <property type="entry name" value="BrnT_sf"/>
</dbReference>
<dbReference type="Pfam" id="PF04365">
    <property type="entry name" value="BrnT_toxin"/>
    <property type="match status" value="1"/>
</dbReference>
<comment type="caution">
    <text evidence="1">The sequence shown here is derived from an EMBL/GenBank/DDBJ whole genome shotgun (WGS) entry which is preliminary data.</text>
</comment>
<dbReference type="AlphaFoldDB" id="A0A7Y9PFW6"/>
<organism evidence="1 2">
    <name type="scientific">Granulicella arctica</name>
    <dbReference type="NCBI Taxonomy" id="940613"/>
    <lineage>
        <taxon>Bacteria</taxon>
        <taxon>Pseudomonadati</taxon>
        <taxon>Acidobacteriota</taxon>
        <taxon>Terriglobia</taxon>
        <taxon>Terriglobales</taxon>
        <taxon>Acidobacteriaceae</taxon>
        <taxon>Granulicella</taxon>
    </lineage>
</organism>
<proteinExistence type="predicted"/>
<dbReference type="EMBL" id="JACCCW010000001">
    <property type="protein sequence ID" value="NYF79192.1"/>
    <property type="molecule type" value="Genomic_DNA"/>
</dbReference>
<evidence type="ECO:0000313" key="2">
    <source>
        <dbReference type="Proteomes" id="UP000589520"/>
    </source>
</evidence>